<proteinExistence type="predicted"/>
<dbReference type="Proteomes" id="UP000887577">
    <property type="component" value="Unplaced"/>
</dbReference>
<sequence length="519" mass="58608">MCNDDLCKAGEDYCGFINGNGNVLNGVLVGLESGDVIPCGPFTPRSFVNSILGCFSCTKMKAIILKVFELDSFQYSNSIAFCNEIKAKFCEANPNISCYFISFDHYWLSSMLIAANLTLNVGEFLLMGITSHKNVNVFELKFTETGYMITDKRIINIDCNNGDEEVRDAILGIIDPKKIIIMILSAKNPTMVLLKNVLKSSKLMVLEQNRVENDGRFCQEITKWILNKKKTKYYVLPTCSRKYIVTDTVDGSGTPLLVADTHEALPLNKSCVIPRTTMNLSMSYIDVITGKPKVVSVKKFGRKCHQYNVTLTIKSKNSPLCQAESVILPTIESFPRHIAAIDQDKIPVIGFFDQTSFLCLWNDENKVYEFCPSWNGLYGNDLFLHFNQEKPSFGQKAFELFQAKPDSAVYDVIQIMSMSPSAFKANPKWSFKIIQNEEHPILLDFASFDGNRRAASPSFLMAMMIKEHIKVIKNETGSKPKILGVCVLNEFNKEEKDRIEQQIQESCRLLSIDCHFLKI</sequence>
<dbReference type="Gene3D" id="3.30.420.40">
    <property type="match status" value="1"/>
</dbReference>
<dbReference type="Gene3D" id="3.30.30.30">
    <property type="match status" value="1"/>
</dbReference>
<dbReference type="WBParaSite" id="PSU_v2.g11971.t1">
    <property type="protein sequence ID" value="PSU_v2.g11971.t1"/>
    <property type="gene ID" value="PSU_v2.g11971"/>
</dbReference>
<accession>A0A914Y2E8</accession>
<organism evidence="1 2">
    <name type="scientific">Panagrolaimus superbus</name>
    <dbReference type="NCBI Taxonomy" id="310955"/>
    <lineage>
        <taxon>Eukaryota</taxon>
        <taxon>Metazoa</taxon>
        <taxon>Ecdysozoa</taxon>
        <taxon>Nematoda</taxon>
        <taxon>Chromadorea</taxon>
        <taxon>Rhabditida</taxon>
        <taxon>Tylenchina</taxon>
        <taxon>Panagrolaimomorpha</taxon>
        <taxon>Panagrolaimoidea</taxon>
        <taxon>Panagrolaimidae</taxon>
        <taxon>Panagrolaimus</taxon>
    </lineage>
</organism>
<evidence type="ECO:0000313" key="2">
    <source>
        <dbReference type="WBParaSite" id="PSU_v2.g11971.t1"/>
    </source>
</evidence>
<reference evidence="2" key="1">
    <citation type="submission" date="2022-11" db="UniProtKB">
        <authorList>
            <consortium name="WormBaseParasite"/>
        </authorList>
    </citation>
    <scope>IDENTIFICATION</scope>
</reference>
<keyword evidence="1" id="KW-1185">Reference proteome</keyword>
<dbReference type="AlphaFoldDB" id="A0A914Y2E8"/>
<protein>
    <submittedName>
        <fullName evidence="2">Uncharacterized protein</fullName>
    </submittedName>
</protein>
<evidence type="ECO:0000313" key="1">
    <source>
        <dbReference type="Proteomes" id="UP000887577"/>
    </source>
</evidence>
<name>A0A914Y2E8_9BILA</name>